<dbReference type="OrthoDB" id="8720942at2"/>
<dbReference type="EMBL" id="VAUP01000002">
    <property type="protein sequence ID" value="TLX44956.1"/>
    <property type="molecule type" value="Genomic_DNA"/>
</dbReference>
<name>A0A6C1KVG4_XANAU</name>
<dbReference type="RefSeq" id="WP_138397582.1">
    <property type="nucleotide sequence ID" value="NZ_JBAFVI010000004.1"/>
</dbReference>
<accession>A0A6C1KVG4</accession>
<dbReference type="SUPFAM" id="SSF117856">
    <property type="entry name" value="AF0104/ALDC/Ptd012-like"/>
    <property type="match status" value="2"/>
</dbReference>
<dbReference type="Gene3D" id="3.30.1330.80">
    <property type="entry name" value="Hypothetical protein, similar to alpha- acetolactate decarboxylase, domain 2"/>
    <property type="match status" value="2"/>
</dbReference>
<sequence>MGEMRRIAQPGPAPQERIESAVGLLQVLDFTLEPGLTLNAAITGPLVAAGMGAAQVEISGGSFGPFTYVMPAASSDSTHAAWYSAPFAPAGETRLDRGNVTFGRKESTPFIHCHAFWTEPDGSRHGGHIMPHETVVAAPIRARAYGAAEVETTADFDAETNFPLFTPHARIAPAEGGPRIAFARVRPNVEIGAAVEELCRRHGFAGGRLRGGVGSLIGARFTDAPPVDDYATEVFVTSGTVALDASGALTAQIDLALVSLTGTMTQGRLVRGANPVLITFELAVEEETRAA</sequence>
<evidence type="ECO:0000313" key="1">
    <source>
        <dbReference type="EMBL" id="TLX44956.1"/>
    </source>
</evidence>
<comment type="caution">
    <text evidence="1">The sequence shown here is derived from an EMBL/GenBank/DDBJ whole genome shotgun (WGS) entry which is preliminary data.</text>
</comment>
<protein>
    <submittedName>
        <fullName evidence="1">DUF296 domain-containing protein</fullName>
    </submittedName>
</protein>
<gene>
    <name evidence="1" type="ORF">FBQ73_00555</name>
</gene>
<reference evidence="1 2" key="1">
    <citation type="submission" date="2019-05" db="EMBL/GenBank/DDBJ databases">
        <authorList>
            <person name="Zhou X."/>
        </authorList>
    </citation>
    <scope>NUCLEOTIDE SEQUENCE [LARGE SCALE GENOMIC DNA]</scope>
    <source>
        <strain evidence="1 2">DSM 432</strain>
    </source>
</reference>
<proteinExistence type="predicted"/>
<evidence type="ECO:0000313" key="2">
    <source>
        <dbReference type="Proteomes" id="UP000305131"/>
    </source>
</evidence>
<dbReference type="AlphaFoldDB" id="A0A6C1KVG4"/>
<organism evidence="1 2">
    <name type="scientific">Xanthobacter autotrophicus</name>
    <dbReference type="NCBI Taxonomy" id="280"/>
    <lineage>
        <taxon>Bacteria</taxon>
        <taxon>Pseudomonadati</taxon>
        <taxon>Pseudomonadota</taxon>
        <taxon>Alphaproteobacteria</taxon>
        <taxon>Hyphomicrobiales</taxon>
        <taxon>Xanthobacteraceae</taxon>
        <taxon>Xanthobacter</taxon>
    </lineage>
</organism>
<dbReference type="Proteomes" id="UP000305131">
    <property type="component" value="Unassembled WGS sequence"/>
</dbReference>